<dbReference type="Proteomes" id="UP000051568">
    <property type="component" value="Unassembled WGS sequence"/>
</dbReference>
<dbReference type="GO" id="GO:0004252">
    <property type="term" value="F:serine-type endopeptidase activity"/>
    <property type="evidence" value="ECO:0007669"/>
    <property type="project" value="UniProtKB-UniRule"/>
</dbReference>
<evidence type="ECO:0000256" key="1">
    <source>
        <dbReference type="PROSITE-ProRule" id="PRU01122"/>
    </source>
</evidence>
<dbReference type="Pfam" id="PF13180">
    <property type="entry name" value="PDZ_2"/>
    <property type="match status" value="1"/>
</dbReference>
<dbReference type="RefSeq" id="WP_057747705.1">
    <property type="nucleotide sequence ID" value="NZ_BJVH01000001.1"/>
</dbReference>
<dbReference type="InterPro" id="IPR027065">
    <property type="entry name" value="Lon_Prtase"/>
</dbReference>
<gene>
    <name evidence="4" type="ORF">IV80_GL000008</name>
</gene>
<dbReference type="Gene3D" id="3.30.230.10">
    <property type="match status" value="1"/>
</dbReference>
<evidence type="ECO:0000259" key="3">
    <source>
        <dbReference type="PROSITE" id="PS51786"/>
    </source>
</evidence>
<dbReference type="OrthoDB" id="2356897at2"/>
<dbReference type="NCBIfam" id="NF041438">
    <property type="entry name" value="SepM_fam_S16"/>
    <property type="match status" value="1"/>
</dbReference>
<evidence type="ECO:0000313" key="4">
    <source>
        <dbReference type="EMBL" id="KRN67470.1"/>
    </source>
</evidence>
<keyword evidence="2" id="KW-1133">Transmembrane helix</keyword>
<protein>
    <recommendedName>
        <fullName evidence="1">endopeptidase La</fullName>
        <ecNumber evidence="1">3.4.21.53</ecNumber>
    </recommendedName>
</protein>
<dbReference type="GO" id="GO:0004176">
    <property type="term" value="F:ATP-dependent peptidase activity"/>
    <property type="evidence" value="ECO:0007669"/>
    <property type="project" value="UniProtKB-UniRule"/>
</dbReference>
<dbReference type="GO" id="GO:0005524">
    <property type="term" value="F:ATP binding"/>
    <property type="evidence" value="ECO:0007669"/>
    <property type="project" value="InterPro"/>
</dbReference>
<keyword evidence="1" id="KW-0378">Hydrolase</keyword>
<feature type="transmembrane region" description="Helical" evidence="2">
    <location>
        <begin position="12"/>
        <end position="33"/>
    </location>
</feature>
<dbReference type="InterPro" id="IPR014721">
    <property type="entry name" value="Ribsml_uS5_D2-typ_fold_subgr"/>
</dbReference>
<feature type="domain" description="Lon proteolytic" evidence="3">
    <location>
        <begin position="232"/>
        <end position="347"/>
    </location>
</feature>
<dbReference type="SMART" id="SM00228">
    <property type="entry name" value="PDZ"/>
    <property type="match status" value="1"/>
</dbReference>
<dbReference type="PATRIC" id="fig|319652.3.peg.8"/>
<feature type="active site" evidence="1">
    <location>
        <position position="281"/>
    </location>
</feature>
<dbReference type="GO" id="GO:0030163">
    <property type="term" value="P:protein catabolic process"/>
    <property type="evidence" value="ECO:0007669"/>
    <property type="project" value="InterPro"/>
</dbReference>
<dbReference type="PROSITE" id="PS51786">
    <property type="entry name" value="LON_PROTEOLYTIC"/>
    <property type="match status" value="1"/>
</dbReference>
<reference evidence="4 5" key="1">
    <citation type="journal article" date="2015" name="Genome Announc.">
        <title>Expanding the biotechnology potential of lactobacilli through comparative genomics of 213 strains and associated genera.</title>
        <authorList>
            <person name="Sun Z."/>
            <person name="Harris H.M."/>
            <person name="McCann A."/>
            <person name="Guo C."/>
            <person name="Argimon S."/>
            <person name="Zhang W."/>
            <person name="Yang X."/>
            <person name="Jeffery I.B."/>
            <person name="Cooney J.C."/>
            <person name="Kagawa T.F."/>
            <person name="Liu W."/>
            <person name="Song Y."/>
            <person name="Salvetti E."/>
            <person name="Wrobel A."/>
            <person name="Rasinkangas P."/>
            <person name="Parkhill J."/>
            <person name="Rea M.C."/>
            <person name="O'Sullivan O."/>
            <person name="Ritari J."/>
            <person name="Douillard F.P."/>
            <person name="Paul Ross R."/>
            <person name="Yang R."/>
            <person name="Briner A.E."/>
            <person name="Felis G.E."/>
            <person name="de Vos W.M."/>
            <person name="Barrangou R."/>
            <person name="Klaenhammer T.R."/>
            <person name="Caufield P.W."/>
            <person name="Cui Y."/>
            <person name="Zhang H."/>
            <person name="O'Toole P.W."/>
        </authorList>
    </citation>
    <scope>NUCLEOTIDE SEQUENCE [LARGE SCALE GENOMIC DNA]</scope>
    <source>
        <strain evidence="4 5">DSM 17757</strain>
    </source>
</reference>
<keyword evidence="1" id="KW-0720">Serine protease</keyword>
<proteinExistence type="inferred from homology"/>
<comment type="catalytic activity">
    <reaction evidence="1">
        <text>Hydrolysis of proteins in presence of ATP.</text>
        <dbReference type="EC" id="3.4.21.53"/>
    </reaction>
</comment>
<dbReference type="EC" id="3.4.21.53" evidence="1"/>
<dbReference type="InterPro" id="IPR020568">
    <property type="entry name" value="Ribosomal_Su5_D2-typ_SF"/>
</dbReference>
<keyword evidence="2" id="KW-0472">Membrane</keyword>
<dbReference type="InterPro" id="IPR036034">
    <property type="entry name" value="PDZ_sf"/>
</dbReference>
<dbReference type="Pfam" id="PF05362">
    <property type="entry name" value="Lon_C"/>
    <property type="match status" value="1"/>
</dbReference>
<comment type="caution">
    <text evidence="4">The sequence shown here is derived from an EMBL/GenBank/DDBJ whole genome shotgun (WGS) entry which is preliminary data.</text>
</comment>
<accession>A0A0R2IRQ7</accession>
<sequence>MSRIRRFLKKYWVVFVAVVVLLVFFLWPLRLYVEGPGTADRLSPYVKVAHKQDHRKGSFRMTTVSLMRATPALYVFAKVMPDYETASTSEITGNQNSATYNKVQTFYMKSAINQAIYAAYKRAGQSVQVHFKGIYVLEIEKNSAFKKVLHVGDTITKVNQKKLTSAEDAMKKIQSHKVGERITITYRHDGKTKIADGKLVRLSTGKAGIGIGLTDNNRVTTKIPVSIDPHGVEGPSAGLMFSLQIYSQLTKRDLRKGRTIAGTGTIGMDGSVGEIGGIDKKIVAAKKAGASIFFAPYLKPTKLVEKYEPDHLTNYELAKKTAKRVAPKMKVIPVKTIDDAIHYLEKSN</sequence>
<evidence type="ECO:0000313" key="5">
    <source>
        <dbReference type="Proteomes" id="UP000051568"/>
    </source>
</evidence>
<dbReference type="STRING" id="319652.IV80_GL000008"/>
<keyword evidence="2" id="KW-0812">Transmembrane</keyword>
<name>A0A0R2IRQ7_9LACO</name>
<dbReference type="GO" id="GO:0006508">
    <property type="term" value="P:proteolysis"/>
    <property type="evidence" value="ECO:0007669"/>
    <property type="project" value="UniProtKB-KW"/>
</dbReference>
<dbReference type="EMBL" id="JQBR01000001">
    <property type="protein sequence ID" value="KRN67470.1"/>
    <property type="molecule type" value="Genomic_DNA"/>
</dbReference>
<evidence type="ECO:0000256" key="2">
    <source>
        <dbReference type="SAM" id="Phobius"/>
    </source>
</evidence>
<organism evidence="4 5">
    <name type="scientific">Pediococcus cellicola</name>
    <dbReference type="NCBI Taxonomy" id="319652"/>
    <lineage>
        <taxon>Bacteria</taxon>
        <taxon>Bacillati</taxon>
        <taxon>Bacillota</taxon>
        <taxon>Bacilli</taxon>
        <taxon>Lactobacillales</taxon>
        <taxon>Lactobacillaceae</taxon>
        <taxon>Pediococcus</taxon>
    </lineage>
</organism>
<dbReference type="PANTHER" id="PTHR10046">
    <property type="entry name" value="ATP DEPENDENT LON PROTEASE FAMILY MEMBER"/>
    <property type="match status" value="1"/>
</dbReference>
<dbReference type="SUPFAM" id="SSF50156">
    <property type="entry name" value="PDZ domain-like"/>
    <property type="match status" value="1"/>
</dbReference>
<dbReference type="SUPFAM" id="SSF54211">
    <property type="entry name" value="Ribosomal protein S5 domain 2-like"/>
    <property type="match status" value="1"/>
</dbReference>
<feature type="active site" evidence="1">
    <location>
        <position position="236"/>
    </location>
</feature>
<dbReference type="AlphaFoldDB" id="A0A0R2IRQ7"/>
<dbReference type="InterPro" id="IPR008269">
    <property type="entry name" value="Lon_proteolytic"/>
</dbReference>
<dbReference type="InterPro" id="IPR001478">
    <property type="entry name" value="PDZ"/>
</dbReference>
<keyword evidence="1" id="KW-0645">Protease</keyword>
<keyword evidence="5" id="KW-1185">Reference proteome</keyword>
<comment type="similarity">
    <text evidence="1">Belongs to the peptidase S16 family.</text>
</comment>